<organism evidence="1 2">
    <name type="scientific">Candidozyma auris</name>
    <name type="common">Yeast</name>
    <name type="synonym">Candida auris</name>
    <dbReference type="NCBI Taxonomy" id="498019"/>
    <lineage>
        <taxon>Eukaryota</taxon>
        <taxon>Fungi</taxon>
        <taxon>Dikarya</taxon>
        <taxon>Ascomycota</taxon>
        <taxon>Saccharomycotina</taxon>
        <taxon>Pichiomycetes</taxon>
        <taxon>Metschnikowiaceae</taxon>
        <taxon>Candidozyma</taxon>
    </lineage>
</organism>
<comment type="caution">
    <text evidence="1">The sequence shown here is derived from an EMBL/GenBank/DDBJ whole genome shotgun (WGS) entry which is preliminary data.</text>
</comment>
<protein>
    <submittedName>
        <fullName evidence="1">Uncharacterized protein</fullName>
    </submittedName>
</protein>
<dbReference type="AlphaFoldDB" id="A0A0L0NNY0"/>
<sequence length="44" mass="4938">MAIPKKKKKKKTVILVASARQRLWGAGACVMWFRCLGNSCDEVD</sequence>
<evidence type="ECO:0000313" key="1">
    <source>
        <dbReference type="EMBL" id="KND95729.1"/>
    </source>
</evidence>
<name>A0A0L0NNY0_CANAR</name>
<dbReference type="VEuPathDB" id="FungiDB:QG37_08057"/>
<dbReference type="EMBL" id="LGST01000066">
    <property type="protein sequence ID" value="KND95729.1"/>
    <property type="molecule type" value="Genomic_DNA"/>
</dbReference>
<dbReference type="Proteomes" id="UP000037122">
    <property type="component" value="Unassembled WGS sequence"/>
</dbReference>
<reference evidence="2" key="1">
    <citation type="journal article" date="2015" name="BMC Genomics">
        <title>Draft genome of a commonly misdiagnosed multidrug resistant pathogen Candida auris.</title>
        <authorList>
            <person name="Chatterjee S."/>
            <person name="Alampalli S.V."/>
            <person name="Nageshan R.K."/>
            <person name="Chettiar S.T."/>
            <person name="Joshi S."/>
            <person name="Tatu U.S."/>
        </authorList>
    </citation>
    <scope>NUCLEOTIDE SEQUENCE [LARGE SCALE GENOMIC DNA]</scope>
    <source>
        <strain evidence="2">6684</strain>
    </source>
</reference>
<proteinExistence type="predicted"/>
<gene>
    <name evidence="1" type="ORF">QG37_08057</name>
</gene>
<accession>A0A0L0NNY0</accession>
<evidence type="ECO:0000313" key="2">
    <source>
        <dbReference type="Proteomes" id="UP000037122"/>
    </source>
</evidence>